<dbReference type="Proteomes" id="UP000284452">
    <property type="component" value="Unassembled WGS sequence"/>
</dbReference>
<name>A0A3R8BYA3_TOXGO</name>
<protein>
    <submittedName>
        <fullName evidence="1">Uncharacterized protein</fullName>
    </submittedName>
</protein>
<dbReference type="EMBL" id="AHIV02000815">
    <property type="protein sequence ID" value="RQX72570.1"/>
    <property type="molecule type" value="Genomic_DNA"/>
</dbReference>
<dbReference type="VEuPathDB" id="ToxoDB:TGCAST_312075"/>
<proteinExistence type="predicted"/>
<comment type="caution">
    <text evidence="1">The sequence shown here is derived from an EMBL/GenBank/DDBJ whole genome shotgun (WGS) entry which is preliminary data.</text>
</comment>
<organism evidence="1 2">
    <name type="scientific">Toxoplasma gondii CAST</name>
    <dbReference type="NCBI Taxonomy" id="943122"/>
    <lineage>
        <taxon>Eukaryota</taxon>
        <taxon>Sar</taxon>
        <taxon>Alveolata</taxon>
        <taxon>Apicomplexa</taxon>
        <taxon>Conoidasida</taxon>
        <taxon>Coccidia</taxon>
        <taxon>Eucoccidiorida</taxon>
        <taxon>Eimeriorina</taxon>
        <taxon>Sarcocystidae</taxon>
        <taxon>Toxoplasma</taxon>
    </lineage>
</organism>
<accession>A0A3R8BYA3</accession>
<evidence type="ECO:0000313" key="1">
    <source>
        <dbReference type="EMBL" id="RQX72570.1"/>
    </source>
</evidence>
<dbReference type="AlphaFoldDB" id="A0A3R8BYA3"/>
<gene>
    <name evidence="1" type="ORF">TGCAST_312075</name>
</gene>
<evidence type="ECO:0000313" key="2">
    <source>
        <dbReference type="Proteomes" id="UP000284452"/>
    </source>
</evidence>
<sequence length="110" mass="12412">MVVKVAVLCVSSVSFREQTVLIPTKRGQGVRNSGPQERETAETASLRLHTPAHTCTRIRPDHTTDLLFLSKTAVRRWKCENYGSFSFLRSPLKGLFAVARRRTGGRNRQD</sequence>
<reference evidence="1 2" key="1">
    <citation type="submission" date="2017-10" db="EMBL/GenBank/DDBJ databases">
        <authorList>
            <person name="Sibley D."/>
            <person name="Venepally P."/>
            <person name="Karamycheva S."/>
            <person name="Hadjithomas M."/>
            <person name="Khan A."/>
            <person name="Brunk B."/>
            <person name="Roos D."/>
            <person name="Caler E."/>
            <person name="Lorenzi H."/>
        </authorList>
    </citation>
    <scope>NUCLEOTIDE SEQUENCE [LARGE SCALE GENOMIC DNA]</scope>
    <source>
        <strain evidence="1 2">CAST</strain>
    </source>
</reference>